<comment type="function">
    <text evidence="8">Catalyzes the aldol cleavage of 4-hydroxy-4-methyl-2-oxoglutarate (HMG) into 2 molecules of pyruvate. Also contains a secondary oxaloacetate (OAA) decarboxylase activity due to the common pyruvate enolate transition state formed following C-C bond cleavage in the retro-aldol and decarboxylation reactions.</text>
</comment>
<evidence type="ECO:0000256" key="4">
    <source>
        <dbReference type="ARBA" id="ARBA00011233"/>
    </source>
</evidence>
<proteinExistence type="inferred from homology"/>
<dbReference type="PANTHER" id="PTHR33254:SF4">
    <property type="entry name" value="4-HYDROXY-4-METHYL-2-OXOGLUTARATE ALDOLASE 3-RELATED"/>
    <property type="match status" value="1"/>
</dbReference>
<keyword evidence="13" id="KW-0479">Metal-binding</keyword>
<dbReference type="Pfam" id="PF03737">
    <property type="entry name" value="RraA-like"/>
    <property type="match status" value="1"/>
</dbReference>
<comment type="catalytic activity">
    <reaction evidence="12">
        <text>oxaloacetate + H(+) = pyruvate + CO2</text>
        <dbReference type="Rhea" id="RHEA:15641"/>
        <dbReference type="ChEBI" id="CHEBI:15361"/>
        <dbReference type="ChEBI" id="CHEBI:15378"/>
        <dbReference type="ChEBI" id="CHEBI:16452"/>
        <dbReference type="ChEBI" id="CHEBI:16526"/>
        <dbReference type="EC" id="4.1.1.112"/>
    </reaction>
</comment>
<dbReference type="PANTHER" id="PTHR33254">
    <property type="entry name" value="4-HYDROXY-4-METHYL-2-OXOGLUTARATE ALDOLASE 3-RELATED"/>
    <property type="match status" value="1"/>
</dbReference>
<protein>
    <recommendedName>
        <fullName evidence="7">Putative 4-hydroxy-4-methyl-2-oxoglutarate aldolase</fullName>
        <ecNumber evidence="6">4.1.1.112</ecNumber>
        <ecNumber evidence="5">4.1.3.17</ecNumber>
    </recommendedName>
    <alternativeName>
        <fullName evidence="11">Oxaloacetate decarboxylase</fullName>
    </alternativeName>
    <alternativeName>
        <fullName evidence="9">Regulator of ribonuclease activity homolog</fullName>
    </alternativeName>
    <alternativeName>
        <fullName evidence="10">RraA-like protein</fullName>
    </alternativeName>
</protein>
<evidence type="ECO:0000256" key="3">
    <source>
        <dbReference type="ARBA" id="ARBA00008621"/>
    </source>
</evidence>
<evidence type="ECO:0000256" key="6">
    <source>
        <dbReference type="ARBA" id="ARBA00012947"/>
    </source>
</evidence>
<name>A7NNE5_ROSCS</name>
<dbReference type="AlphaFoldDB" id="A7NNE5"/>
<evidence type="ECO:0000256" key="13">
    <source>
        <dbReference type="PIRSR" id="PIRSR605493-1"/>
    </source>
</evidence>
<evidence type="ECO:0000256" key="7">
    <source>
        <dbReference type="ARBA" id="ARBA00016549"/>
    </source>
</evidence>
<dbReference type="Gene3D" id="3.50.30.40">
    <property type="entry name" value="Ribonuclease E inhibitor RraA/RraA-like"/>
    <property type="match status" value="1"/>
</dbReference>
<dbReference type="GO" id="GO:0046872">
    <property type="term" value="F:metal ion binding"/>
    <property type="evidence" value="ECO:0007669"/>
    <property type="project" value="UniProtKB-KW"/>
</dbReference>
<evidence type="ECO:0000256" key="1">
    <source>
        <dbReference type="ARBA" id="ARBA00001342"/>
    </source>
</evidence>
<dbReference type="RefSeq" id="WP_012121502.1">
    <property type="nucleotide sequence ID" value="NC_009767.1"/>
</dbReference>
<dbReference type="InterPro" id="IPR036704">
    <property type="entry name" value="RraA/RraA-like_sf"/>
</dbReference>
<keyword evidence="15" id="KW-0808">Transferase</keyword>
<dbReference type="GO" id="GO:0008948">
    <property type="term" value="F:oxaloacetate decarboxylase activity"/>
    <property type="evidence" value="ECO:0007669"/>
    <property type="project" value="UniProtKB-EC"/>
</dbReference>
<dbReference type="GO" id="GO:0008168">
    <property type="term" value="F:methyltransferase activity"/>
    <property type="evidence" value="ECO:0007669"/>
    <property type="project" value="UniProtKB-KW"/>
</dbReference>
<feature type="region of interest" description="Disordered" evidence="14">
    <location>
        <begin position="256"/>
        <end position="275"/>
    </location>
</feature>
<dbReference type="OrthoDB" id="9784786at2"/>
<evidence type="ECO:0000256" key="14">
    <source>
        <dbReference type="SAM" id="MobiDB-lite"/>
    </source>
</evidence>
<evidence type="ECO:0000256" key="11">
    <source>
        <dbReference type="ARBA" id="ARBA00032305"/>
    </source>
</evidence>
<dbReference type="Proteomes" id="UP000000263">
    <property type="component" value="Chromosome"/>
</dbReference>
<dbReference type="CDD" id="cd16841">
    <property type="entry name" value="RraA_family"/>
    <property type="match status" value="1"/>
</dbReference>
<gene>
    <name evidence="15" type="ordered locus">Rcas_3023</name>
</gene>
<dbReference type="EC" id="4.1.3.17" evidence="5"/>
<dbReference type="KEGG" id="rca:Rcas_3023"/>
<dbReference type="EMBL" id="CP000804">
    <property type="protein sequence ID" value="ABU59078.1"/>
    <property type="molecule type" value="Genomic_DNA"/>
</dbReference>
<feature type="binding site" evidence="13">
    <location>
        <position position="151"/>
    </location>
    <ligand>
        <name>Mg(2+)</name>
        <dbReference type="ChEBI" id="CHEBI:18420"/>
    </ligand>
</feature>
<comment type="subunit">
    <text evidence="4">Homotrimer.</text>
</comment>
<keyword evidence="15" id="KW-0489">Methyltransferase</keyword>
<evidence type="ECO:0000256" key="8">
    <source>
        <dbReference type="ARBA" id="ARBA00025046"/>
    </source>
</evidence>
<dbReference type="eggNOG" id="COG0684">
    <property type="taxonomic scope" value="Bacteria"/>
</dbReference>
<dbReference type="SUPFAM" id="SSF89562">
    <property type="entry name" value="RraA-like"/>
    <property type="match status" value="1"/>
</dbReference>
<evidence type="ECO:0000256" key="12">
    <source>
        <dbReference type="ARBA" id="ARBA00047973"/>
    </source>
</evidence>
<comment type="catalytic activity">
    <reaction evidence="1">
        <text>4-hydroxy-4-methyl-2-oxoglutarate = 2 pyruvate</text>
        <dbReference type="Rhea" id="RHEA:22748"/>
        <dbReference type="ChEBI" id="CHEBI:15361"/>
        <dbReference type="ChEBI" id="CHEBI:58276"/>
        <dbReference type="EC" id="4.1.3.17"/>
    </reaction>
</comment>
<evidence type="ECO:0000256" key="10">
    <source>
        <dbReference type="ARBA" id="ARBA00030169"/>
    </source>
</evidence>
<dbReference type="InterPro" id="IPR005493">
    <property type="entry name" value="RraA/RraA-like"/>
</dbReference>
<keyword evidence="16" id="KW-1185">Reference proteome</keyword>
<dbReference type="EC" id="4.1.1.112" evidence="6"/>
<evidence type="ECO:0000256" key="9">
    <source>
        <dbReference type="ARBA" id="ARBA00029596"/>
    </source>
</evidence>
<accession>A7NNE5</accession>
<evidence type="ECO:0000256" key="2">
    <source>
        <dbReference type="ARBA" id="ARBA00001968"/>
    </source>
</evidence>
<evidence type="ECO:0000256" key="5">
    <source>
        <dbReference type="ARBA" id="ARBA00012213"/>
    </source>
</evidence>
<reference evidence="15 16" key="1">
    <citation type="submission" date="2007-08" db="EMBL/GenBank/DDBJ databases">
        <title>Complete sequence of Roseiflexus castenholzii DSM 13941.</title>
        <authorList>
            <consortium name="US DOE Joint Genome Institute"/>
            <person name="Copeland A."/>
            <person name="Lucas S."/>
            <person name="Lapidus A."/>
            <person name="Barry K."/>
            <person name="Glavina del Rio T."/>
            <person name="Dalin E."/>
            <person name="Tice H."/>
            <person name="Pitluck S."/>
            <person name="Thompson L.S."/>
            <person name="Brettin T."/>
            <person name="Bruce D."/>
            <person name="Detter J.C."/>
            <person name="Han C."/>
            <person name="Tapia R."/>
            <person name="Schmutz J."/>
            <person name="Larimer F."/>
            <person name="Land M."/>
            <person name="Hauser L."/>
            <person name="Kyrpides N."/>
            <person name="Mikhailova N."/>
            <person name="Bryant D.A."/>
            <person name="Hanada S."/>
            <person name="Tsukatani Y."/>
            <person name="Richardson P."/>
        </authorList>
    </citation>
    <scope>NUCLEOTIDE SEQUENCE [LARGE SCALE GENOMIC DNA]</scope>
    <source>
        <strain evidence="16">DSM 13941 / HLO8</strain>
    </source>
</reference>
<comment type="cofactor">
    <cofactor evidence="2">
        <name>a divalent metal cation</name>
        <dbReference type="ChEBI" id="CHEBI:60240"/>
    </cofactor>
</comment>
<evidence type="ECO:0000313" key="15">
    <source>
        <dbReference type="EMBL" id="ABU59078.1"/>
    </source>
</evidence>
<sequence length="275" mass="30278">MVSDEIVTVDRLPPADITLPIQGRIVRPEHALIEQLRDVSSAMASTTLYKMGVQRTFIRGPLPRTVGRRVVGPAVTLQFMPQREDVPSGMGPEHAEKSSALWMVFETVEPGDVLVVQAFGDPYTGCVGEMLTTCFKGRGGVGMVVDGCVRDWTRIRELDVPLWSVGFTPNYATQAGLMPWGYNVPVACGGVLVLPGDIVIADDDGAVIVPQQLASEVVRVARRHAEWEEFSRMKLAQGGSPQVYYPLSAEGRHEYEEWRRQQGEGVKVESSRRKG</sequence>
<dbReference type="GO" id="GO:0032259">
    <property type="term" value="P:methylation"/>
    <property type="evidence" value="ECO:0007669"/>
    <property type="project" value="UniProtKB-KW"/>
</dbReference>
<dbReference type="GO" id="GO:0047443">
    <property type="term" value="F:4-hydroxy-4-methyl-2-oxoglutarate aldolase activity"/>
    <property type="evidence" value="ECO:0007669"/>
    <property type="project" value="UniProtKB-EC"/>
</dbReference>
<keyword evidence="13" id="KW-0460">Magnesium</keyword>
<feature type="binding site" evidence="13">
    <location>
        <begin position="128"/>
        <end position="131"/>
    </location>
    <ligand>
        <name>substrate</name>
    </ligand>
</feature>
<evidence type="ECO:0000313" key="16">
    <source>
        <dbReference type="Proteomes" id="UP000000263"/>
    </source>
</evidence>
<dbReference type="NCBIfam" id="NF006093">
    <property type="entry name" value="PRK08245.1"/>
    <property type="match status" value="1"/>
</dbReference>
<feature type="binding site" evidence="13">
    <location>
        <position position="150"/>
    </location>
    <ligand>
        <name>substrate</name>
    </ligand>
</feature>
<dbReference type="STRING" id="383372.Rcas_3023"/>
<comment type="similarity">
    <text evidence="3">Belongs to the class II aldolase/RraA-like family.</text>
</comment>
<organism evidence="15 16">
    <name type="scientific">Roseiflexus castenholzii (strain DSM 13941 / HLO8)</name>
    <dbReference type="NCBI Taxonomy" id="383372"/>
    <lineage>
        <taxon>Bacteria</taxon>
        <taxon>Bacillati</taxon>
        <taxon>Chloroflexota</taxon>
        <taxon>Chloroflexia</taxon>
        <taxon>Chloroflexales</taxon>
        <taxon>Roseiflexineae</taxon>
        <taxon>Roseiflexaceae</taxon>
        <taxon>Roseiflexus</taxon>
    </lineage>
</organism>
<comment type="cofactor">
    <cofactor evidence="13">
        <name>Mg(2+)</name>
        <dbReference type="ChEBI" id="CHEBI:18420"/>
    </cofactor>
</comment>
<dbReference type="HOGENOM" id="CLU_072626_3_0_0"/>